<evidence type="ECO:0000256" key="1">
    <source>
        <dbReference type="ARBA" id="ARBA00022630"/>
    </source>
</evidence>
<comment type="catalytic activity">
    <reaction evidence="6">
        <text>2 a quinone + NADH + H(+) = 2 a 1,4-benzosemiquinone + NAD(+)</text>
        <dbReference type="Rhea" id="RHEA:65952"/>
        <dbReference type="ChEBI" id="CHEBI:15378"/>
        <dbReference type="ChEBI" id="CHEBI:57540"/>
        <dbReference type="ChEBI" id="CHEBI:57945"/>
        <dbReference type="ChEBI" id="CHEBI:132124"/>
        <dbReference type="ChEBI" id="CHEBI:134225"/>
    </reaction>
</comment>
<dbReference type="GO" id="GO:0009055">
    <property type="term" value="F:electron transfer activity"/>
    <property type="evidence" value="ECO:0007669"/>
    <property type="project" value="UniProtKB-UniRule"/>
</dbReference>
<evidence type="ECO:0000256" key="2">
    <source>
        <dbReference type="ARBA" id="ARBA00022643"/>
    </source>
</evidence>
<evidence type="ECO:0000313" key="8">
    <source>
        <dbReference type="EMBL" id="QNI30296.1"/>
    </source>
</evidence>
<keyword evidence="2 6" id="KW-0288">FMN</keyword>
<comment type="cofactor">
    <cofactor evidence="6">
        <name>FMN</name>
        <dbReference type="ChEBI" id="CHEBI:58210"/>
    </cofactor>
    <text evidence="6">Binds 1 FMN per subunit.</text>
</comment>
<accession>A0A7G8BCM6</accession>
<dbReference type="InterPro" id="IPR003680">
    <property type="entry name" value="Flavodoxin_fold"/>
</dbReference>
<evidence type="ECO:0000256" key="6">
    <source>
        <dbReference type="HAMAP-Rule" id="MF_01216"/>
    </source>
</evidence>
<dbReference type="InterPro" id="IPR023048">
    <property type="entry name" value="NADH:quinone_OxRdtase_FMN_depd"/>
</dbReference>
<dbReference type="GO" id="GO:0016655">
    <property type="term" value="F:oxidoreductase activity, acting on NAD(P)H, quinone or similar compound as acceptor"/>
    <property type="evidence" value="ECO:0007669"/>
    <property type="project" value="InterPro"/>
</dbReference>
<feature type="binding site" evidence="6">
    <location>
        <position position="10"/>
    </location>
    <ligand>
        <name>FMN</name>
        <dbReference type="ChEBI" id="CHEBI:58210"/>
    </ligand>
</feature>
<dbReference type="HAMAP" id="MF_01216">
    <property type="entry name" value="Azoreductase_type1"/>
    <property type="match status" value="1"/>
</dbReference>
<name>A0A7G8BCM6_9BACT</name>
<dbReference type="EC" id="1.7.1.17" evidence="6"/>
<keyword evidence="9" id="KW-1185">Reference proteome</keyword>
<dbReference type="AlphaFoldDB" id="A0A7G8BCM6"/>
<keyword evidence="1 6" id="KW-0285">Flavoprotein</keyword>
<evidence type="ECO:0000313" key="9">
    <source>
        <dbReference type="Proteomes" id="UP000515312"/>
    </source>
</evidence>
<dbReference type="SUPFAM" id="SSF52218">
    <property type="entry name" value="Flavoproteins"/>
    <property type="match status" value="1"/>
</dbReference>
<dbReference type="EC" id="1.6.5.-" evidence="6"/>
<comment type="similarity">
    <text evidence="6">Belongs to the azoreductase type 1 family.</text>
</comment>
<dbReference type="Gene3D" id="3.40.50.360">
    <property type="match status" value="1"/>
</dbReference>
<comment type="caution">
    <text evidence="6">Lacks conserved residue(s) required for the propagation of feature annotation.</text>
</comment>
<sequence length="203" mass="21991">MANLLVVESSPRSSSVSGSVAKEYVNEWQRKHSSGKVVRRNVASNPVPFVTEQWIAAAYTPVENRTVEQKEVLSVSDKLIDELEAADTIVLAVPMHNFGISAQLKAWIDQVVRVGRTFAYTAQGPQGLLEENKKVVVIVARGGAYSGESPYAFLDQQEPYLRTVLGFVGLKNVQFVYAENQALGAEAAEKGVKAGIDAVLALA</sequence>
<dbReference type="InterPro" id="IPR029039">
    <property type="entry name" value="Flavoprotein-like_sf"/>
</dbReference>
<comment type="catalytic activity">
    <reaction evidence="5">
        <text>N,N-dimethyl-1,4-phenylenediamine + anthranilate + 2 NAD(+) = 2-(4-dimethylaminophenyl)diazenylbenzoate + 2 NADH + 2 H(+)</text>
        <dbReference type="Rhea" id="RHEA:55872"/>
        <dbReference type="ChEBI" id="CHEBI:15378"/>
        <dbReference type="ChEBI" id="CHEBI:15783"/>
        <dbReference type="ChEBI" id="CHEBI:16567"/>
        <dbReference type="ChEBI" id="CHEBI:57540"/>
        <dbReference type="ChEBI" id="CHEBI:57945"/>
        <dbReference type="ChEBI" id="CHEBI:71579"/>
        <dbReference type="EC" id="1.7.1.17"/>
    </reaction>
    <physiologicalReaction direction="right-to-left" evidence="5">
        <dbReference type="Rhea" id="RHEA:55874"/>
    </physiologicalReaction>
</comment>
<dbReference type="PANTHER" id="PTHR43741:SF2">
    <property type="entry name" value="FMN-DEPENDENT NADH:QUINONE OXIDOREDUCTASE"/>
    <property type="match status" value="1"/>
</dbReference>
<dbReference type="KEGG" id="adin:H7849_14020"/>
<evidence type="ECO:0000259" key="7">
    <source>
        <dbReference type="Pfam" id="PF02525"/>
    </source>
</evidence>
<organism evidence="8 9">
    <name type="scientific">Alloacidobacterium dinghuense</name>
    <dbReference type="NCBI Taxonomy" id="2763107"/>
    <lineage>
        <taxon>Bacteria</taxon>
        <taxon>Pseudomonadati</taxon>
        <taxon>Acidobacteriota</taxon>
        <taxon>Terriglobia</taxon>
        <taxon>Terriglobales</taxon>
        <taxon>Acidobacteriaceae</taxon>
        <taxon>Alloacidobacterium</taxon>
    </lineage>
</organism>
<dbReference type="InterPro" id="IPR050104">
    <property type="entry name" value="FMN-dep_NADH:Q_OxRdtase_AzoR1"/>
</dbReference>
<dbReference type="Proteomes" id="UP000515312">
    <property type="component" value="Chromosome"/>
</dbReference>
<dbReference type="GO" id="GO:0016652">
    <property type="term" value="F:oxidoreductase activity, acting on NAD(P)H as acceptor"/>
    <property type="evidence" value="ECO:0007669"/>
    <property type="project" value="UniProtKB-UniRule"/>
</dbReference>
<keyword evidence="3 6" id="KW-0560">Oxidoreductase</keyword>
<keyword evidence="4 6" id="KW-0520">NAD</keyword>
<dbReference type="GO" id="GO:0010181">
    <property type="term" value="F:FMN binding"/>
    <property type="evidence" value="ECO:0007669"/>
    <property type="project" value="UniProtKB-UniRule"/>
</dbReference>
<evidence type="ECO:0000256" key="5">
    <source>
        <dbReference type="ARBA" id="ARBA00048542"/>
    </source>
</evidence>
<dbReference type="EMBL" id="CP060394">
    <property type="protein sequence ID" value="QNI30296.1"/>
    <property type="molecule type" value="Genomic_DNA"/>
</dbReference>
<dbReference type="Pfam" id="PF02525">
    <property type="entry name" value="Flavodoxin_2"/>
    <property type="match status" value="1"/>
</dbReference>
<evidence type="ECO:0000256" key="3">
    <source>
        <dbReference type="ARBA" id="ARBA00023002"/>
    </source>
</evidence>
<comment type="function">
    <text evidence="6">Quinone reductase that provides resistance to thiol-specific stress caused by electrophilic quinones.</text>
</comment>
<protein>
    <recommendedName>
        <fullName evidence="6">FMN dependent NADH:quinone oxidoreductase</fullName>
        <ecNumber evidence="6">1.6.5.-</ecNumber>
    </recommendedName>
    <alternativeName>
        <fullName evidence="6">Azo-dye reductase</fullName>
    </alternativeName>
    <alternativeName>
        <fullName evidence="6">FMN-dependent NADH-azo compound oxidoreductase</fullName>
    </alternativeName>
    <alternativeName>
        <fullName evidence="6">FMN-dependent NADH-azoreductase</fullName>
        <ecNumber evidence="6">1.7.1.17</ecNumber>
    </alternativeName>
</protein>
<comment type="function">
    <text evidence="6">Also exhibits azoreductase activity. Catalyzes the reductive cleavage of the azo bond in aromatic azo compounds to the corresponding amines.</text>
</comment>
<feature type="binding site" evidence="6">
    <location>
        <begin position="15"/>
        <end position="17"/>
    </location>
    <ligand>
        <name>FMN</name>
        <dbReference type="ChEBI" id="CHEBI:58210"/>
    </ligand>
</feature>
<comment type="subunit">
    <text evidence="6">Homodimer.</text>
</comment>
<gene>
    <name evidence="6" type="primary">azoR</name>
    <name evidence="8" type="ORF">H7849_14020</name>
</gene>
<evidence type="ECO:0000256" key="4">
    <source>
        <dbReference type="ARBA" id="ARBA00023027"/>
    </source>
</evidence>
<feature type="domain" description="Flavodoxin-like fold" evidence="7">
    <location>
        <begin position="3"/>
        <end position="199"/>
    </location>
</feature>
<proteinExistence type="inferred from homology"/>
<dbReference type="RefSeq" id="WP_186740083.1">
    <property type="nucleotide sequence ID" value="NZ_CP060394.1"/>
</dbReference>
<dbReference type="PANTHER" id="PTHR43741">
    <property type="entry name" value="FMN-DEPENDENT NADH-AZOREDUCTASE 1"/>
    <property type="match status" value="1"/>
</dbReference>
<reference evidence="8 9" key="1">
    <citation type="submission" date="2020-08" db="EMBL/GenBank/DDBJ databases">
        <title>Edaphobacter telluris sp. nov. and Acidobacterium dinghuensis sp. nov., two acidobacteria isolated from forest soil.</title>
        <authorList>
            <person name="Fu J."/>
            <person name="Qiu L."/>
        </authorList>
    </citation>
    <scope>NUCLEOTIDE SEQUENCE [LARGE SCALE GENOMIC DNA]</scope>
    <source>
        <strain evidence="8">4Y35</strain>
    </source>
</reference>